<reference evidence="1 2" key="2">
    <citation type="journal article" date="2022" name="Mol. Ecol. Resour.">
        <title>The genomes of chicory, endive, great burdock and yacon provide insights into Asteraceae paleo-polyploidization history and plant inulin production.</title>
        <authorList>
            <person name="Fan W."/>
            <person name="Wang S."/>
            <person name="Wang H."/>
            <person name="Wang A."/>
            <person name="Jiang F."/>
            <person name="Liu H."/>
            <person name="Zhao H."/>
            <person name="Xu D."/>
            <person name="Zhang Y."/>
        </authorList>
    </citation>
    <scope>NUCLEOTIDE SEQUENCE [LARGE SCALE GENOMIC DNA]</scope>
    <source>
        <strain evidence="2">cv. Niubang</strain>
    </source>
</reference>
<protein>
    <submittedName>
        <fullName evidence="1">Uncharacterized protein</fullName>
    </submittedName>
</protein>
<gene>
    <name evidence="1" type="ORF">L6452_27345</name>
</gene>
<proteinExistence type="predicted"/>
<keyword evidence="2" id="KW-1185">Reference proteome</keyword>
<name>A0ACB8ZW78_ARCLA</name>
<dbReference type="EMBL" id="CM042055">
    <property type="protein sequence ID" value="KAI3701893.1"/>
    <property type="molecule type" value="Genomic_DNA"/>
</dbReference>
<evidence type="ECO:0000313" key="2">
    <source>
        <dbReference type="Proteomes" id="UP001055879"/>
    </source>
</evidence>
<reference evidence="2" key="1">
    <citation type="journal article" date="2022" name="Mol. Ecol. Resour.">
        <title>The genomes of chicory, endive, great burdock and yacon provide insights into Asteraceae palaeo-polyploidization history and plant inulin production.</title>
        <authorList>
            <person name="Fan W."/>
            <person name="Wang S."/>
            <person name="Wang H."/>
            <person name="Wang A."/>
            <person name="Jiang F."/>
            <person name="Liu H."/>
            <person name="Zhao H."/>
            <person name="Xu D."/>
            <person name="Zhang Y."/>
        </authorList>
    </citation>
    <scope>NUCLEOTIDE SEQUENCE [LARGE SCALE GENOMIC DNA]</scope>
    <source>
        <strain evidence="2">cv. Niubang</strain>
    </source>
</reference>
<sequence>MQDHHHSEFRNTLLRPSRRPIIQRILFPEEMQSRDLLTIPTADTKQGHNSVSTLIDSSLLVIDAKRPQLLLLEGNIDGEVGETIEKKQICHLIPKFRHTLTDWTTVKVDYNGVARAVPRLEP</sequence>
<evidence type="ECO:0000313" key="1">
    <source>
        <dbReference type="EMBL" id="KAI3701893.1"/>
    </source>
</evidence>
<dbReference type="Proteomes" id="UP001055879">
    <property type="component" value="Linkage Group LG09"/>
</dbReference>
<accession>A0ACB8ZW78</accession>
<organism evidence="1 2">
    <name type="scientific">Arctium lappa</name>
    <name type="common">Greater burdock</name>
    <name type="synonym">Lappa major</name>
    <dbReference type="NCBI Taxonomy" id="4217"/>
    <lineage>
        <taxon>Eukaryota</taxon>
        <taxon>Viridiplantae</taxon>
        <taxon>Streptophyta</taxon>
        <taxon>Embryophyta</taxon>
        <taxon>Tracheophyta</taxon>
        <taxon>Spermatophyta</taxon>
        <taxon>Magnoliopsida</taxon>
        <taxon>eudicotyledons</taxon>
        <taxon>Gunneridae</taxon>
        <taxon>Pentapetalae</taxon>
        <taxon>asterids</taxon>
        <taxon>campanulids</taxon>
        <taxon>Asterales</taxon>
        <taxon>Asteraceae</taxon>
        <taxon>Carduoideae</taxon>
        <taxon>Cardueae</taxon>
        <taxon>Arctiinae</taxon>
        <taxon>Arctium</taxon>
    </lineage>
</organism>
<comment type="caution">
    <text evidence="1">The sequence shown here is derived from an EMBL/GenBank/DDBJ whole genome shotgun (WGS) entry which is preliminary data.</text>
</comment>